<feature type="domain" description="Phytochrome chromophore attachment site" evidence="11">
    <location>
        <begin position="144"/>
        <end position="302"/>
    </location>
</feature>
<evidence type="ECO:0000313" key="14">
    <source>
        <dbReference type="EMBL" id="SHI08082.1"/>
    </source>
</evidence>
<dbReference type="FunFam" id="3.30.565.10:FF:000006">
    <property type="entry name" value="Sensor histidine kinase WalK"/>
    <property type="match status" value="1"/>
</dbReference>
<comment type="catalytic activity">
    <reaction evidence="1">
        <text>ATP + protein L-histidine = ADP + protein N-phospho-L-histidine.</text>
        <dbReference type="EC" id="2.7.13.3"/>
    </reaction>
</comment>
<dbReference type="GO" id="GO:0009881">
    <property type="term" value="F:photoreceptor activity"/>
    <property type="evidence" value="ECO:0007669"/>
    <property type="project" value="UniProtKB-KW"/>
</dbReference>
<dbReference type="PANTHER" id="PTHR42878">
    <property type="entry name" value="TWO-COMPONENT HISTIDINE KINASE"/>
    <property type="match status" value="1"/>
</dbReference>
<dbReference type="SMART" id="SM00065">
    <property type="entry name" value="GAF"/>
    <property type="match status" value="1"/>
</dbReference>
<dbReference type="AlphaFoldDB" id="A0A1M5Y7X6"/>
<dbReference type="Gene3D" id="3.30.450.270">
    <property type="match status" value="1"/>
</dbReference>
<organism evidence="14 15">
    <name type="scientific">Leeuwenhoekiella palythoae</name>
    <dbReference type="NCBI Taxonomy" id="573501"/>
    <lineage>
        <taxon>Bacteria</taxon>
        <taxon>Pseudomonadati</taxon>
        <taxon>Bacteroidota</taxon>
        <taxon>Flavobacteriia</taxon>
        <taxon>Flavobacteriales</taxon>
        <taxon>Flavobacteriaceae</taxon>
        <taxon>Leeuwenhoekiella</taxon>
    </lineage>
</organism>
<dbReference type="EMBL" id="QOVN01000002">
    <property type="protein sequence ID" value="RXG30545.1"/>
    <property type="molecule type" value="Genomic_DNA"/>
</dbReference>
<reference evidence="15" key="1">
    <citation type="submission" date="2016-11" db="EMBL/GenBank/DDBJ databases">
        <authorList>
            <person name="Varghese N."/>
            <person name="Submissions S."/>
        </authorList>
    </citation>
    <scope>NUCLEOTIDE SEQUENCE [LARGE SCALE GENOMIC DNA]</scope>
    <source>
        <strain evidence="15">DSM 19859</strain>
    </source>
</reference>
<keyword evidence="6" id="KW-0716">Sensory transduction</keyword>
<evidence type="ECO:0000256" key="6">
    <source>
        <dbReference type="ARBA" id="ARBA00022606"/>
    </source>
</evidence>
<name>A0A1M5Y7X6_9FLAO</name>
<evidence type="ECO:0000256" key="7">
    <source>
        <dbReference type="ARBA" id="ARBA00022679"/>
    </source>
</evidence>
<dbReference type="InterPro" id="IPR003594">
    <property type="entry name" value="HATPase_dom"/>
</dbReference>
<sequence length="736" mass="82610">MAHGPTSLYPKEVTLTNCDREPIHILGKIQKHGYLIACDAISHIVNYCSDNIAQILAKGPEALLGQPLNAVFDEVQMKQLLETKVAEKATPIHTTIEGQHYAMLAHLNEGNLVVEFEPLEVDANAFEYQNQLAEIVSKLNGAGEEQHMCDVTADLIKEFFGYDRVMIYRFDEHWDGIVVSEARESHLESWLGLRYPASDIPQQARKLFLKQGVRIIADVTSTPVHIQALGGKEQENPIDLSLSETRASSPIHIEYLENMNVGASLTAAIISEGALWGLIACHHYSPKFVDFYKRQSCKFLTQIFSSQLVLLSSNILLQKLNEASKTRSLLMEKITKNWNVHKGLTKGSHTMLDLTQAQGAAVFLDGKLKRVGITPDKEQILALINRLKPLEQDEVITTQLTKDLPELQDIKAKASGVMCLFLSNLKKDAILWFKSEKIETVNWAGNPDKLSTLDSNERLTPRKSFEAWSIQEEGKSAPWEDYEIVAARALKQDISQIILEKYDEIKGLHNLLQIAYEDLETFSYSVAHDLRAPLRGIDGFAHIIKEDYFEQLDEFGKSSIDTIIGSATKMNQLIDDILAFSMVSQSEMNKDKFSMNKLVDDVLGILPISQDYPSVSITVAPQMPQAYGDRKMIAQVLQNLFTNALKYTRAVEQPQITIGFKEHQNKGFYFVQDNGIGFDQSHEKRIFRLFNRLVGDEYEGSGIGLTIAKRIIKKHKGAIAVISKPGEGSTFLFNLG</sequence>
<keyword evidence="9" id="KW-0157">Chromophore</keyword>
<dbReference type="SUPFAM" id="SSF55781">
    <property type="entry name" value="GAF domain-like"/>
    <property type="match status" value="2"/>
</dbReference>
<evidence type="ECO:0000256" key="2">
    <source>
        <dbReference type="ARBA" id="ARBA00006402"/>
    </source>
</evidence>
<evidence type="ECO:0000256" key="5">
    <source>
        <dbReference type="ARBA" id="ARBA00022553"/>
    </source>
</evidence>
<evidence type="ECO:0000256" key="3">
    <source>
        <dbReference type="ARBA" id="ARBA00012438"/>
    </source>
</evidence>
<evidence type="ECO:0000313" key="15">
    <source>
        <dbReference type="Proteomes" id="UP000184240"/>
    </source>
</evidence>
<dbReference type="GO" id="GO:0006355">
    <property type="term" value="P:regulation of DNA-templated transcription"/>
    <property type="evidence" value="ECO:0007669"/>
    <property type="project" value="InterPro"/>
</dbReference>
<dbReference type="EC" id="2.7.13.3" evidence="3"/>
<dbReference type="Pfam" id="PF01590">
    <property type="entry name" value="GAF"/>
    <property type="match status" value="1"/>
</dbReference>
<dbReference type="InterPro" id="IPR003661">
    <property type="entry name" value="HisK_dim/P_dom"/>
</dbReference>
<dbReference type="InterPro" id="IPR050351">
    <property type="entry name" value="BphY/WalK/GraS-like"/>
</dbReference>
<evidence type="ECO:0000259" key="12">
    <source>
        <dbReference type="PROSITE" id="PS50109"/>
    </source>
</evidence>
<dbReference type="GO" id="GO:0000156">
    <property type="term" value="F:phosphorelay response regulator activity"/>
    <property type="evidence" value="ECO:0007669"/>
    <property type="project" value="TreeGrafter"/>
</dbReference>
<dbReference type="InterPro" id="IPR003018">
    <property type="entry name" value="GAF"/>
</dbReference>
<dbReference type="InterPro" id="IPR013654">
    <property type="entry name" value="PAS_2"/>
</dbReference>
<dbReference type="GO" id="GO:0000155">
    <property type="term" value="F:phosphorelay sensor kinase activity"/>
    <property type="evidence" value="ECO:0007669"/>
    <property type="project" value="InterPro"/>
</dbReference>
<dbReference type="Gene3D" id="3.30.450.20">
    <property type="entry name" value="PAS domain"/>
    <property type="match status" value="1"/>
</dbReference>
<evidence type="ECO:0000256" key="4">
    <source>
        <dbReference type="ARBA" id="ARBA00022543"/>
    </source>
</evidence>
<dbReference type="OrthoDB" id="9766459at2"/>
<keyword evidence="8 14" id="KW-0418">Kinase</keyword>
<evidence type="ECO:0000256" key="1">
    <source>
        <dbReference type="ARBA" id="ARBA00000085"/>
    </source>
</evidence>
<dbReference type="SUPFAM" id="SSF55785">
    <property type="entry name" value="PYP-like sensor domain (PAS domain)"/>
    <property type="match status" value="1"/>
</dbReference>
<dbReference type="Gene3D" id="3.30.450.40">
    <property type="match status" value="1"/>
</dbReference>
<dbReference type="InterPro" id="IPR013515">
    <property type="entry name" value="Phytochrome_cen-reg"/>
</dbReference>
<dbReference type="InterPro" id="IPR005467">
    <property type="entry name" value="His_kinase_dom"/>
</dbReference>
<gene>
    <name evidence="13" type="ORF">DSM01_1295</name>
    <name evidence="14" type="ORF">SAMN04487999_2002</name>
</gene>
<keyword evidence="16" id="KW-1185">Reference proteome</keyword>
<dbReference type="InterPro" id="IPR029016">
    <property type="entry name" value="GAF-like_dom_sf"/>
</dbReference>
<accession>A0A1M5Y7X6</accession>
<dbReference type="PRINTS" id="PR01033">
    <property type="entry name" value="PHYTOCHROME"/>
</dbReference>
<dbReference type="Gene3D" id="1.10.287.130">
    <property type="match status" value="1"/>
</dbReference>
<keyword evidence="5" id="KW-0597">Phosphoprotein</keyword>
<dbReference type="Proteomes" id="UP000290037">
    <property type="component" value="Unassembled WGS sequence"/>
</dbReference>
<dbReference type="CDD" id="cd00082">
    <property type="entry name" value="HisKA"/>
    <property type="match status" value="1"/>
</dbReference>
<dbReference type="GO" id="GO:0009584">
    <property type="term" value="P:detection of visible light"/>
    <property type="evidence" value="ECO:0007669"/>
    <property type="project" value="InterPro"/>
</dbReference>
<dbReference type="RefSeq" id="WP_072982665.1">
    <property type="nucleotide sequence ID" value="NZ_FQXT01000003.1"/>
</dbReference>
<dbReference type="PROSITE" id="PS50109">
    <property type="entry name" value="HIS_KIN"/>
    <property type="match status" value="1"/>
</dbReference>
<feature type="domain" description="Histidine kinase" evidence="12">
    <location>
        <begin position="525"/>
        <end position="736"/>
    </location>
</feature>
<proteinExistence type="inferred from homology"/>
<dbReference type="InterPro" id="IPR036097">
    <property type="entry name" value="HisK_dim/P_sf"/>
</dbReference>
<evidence type="ECO:0000259" key="11">
    <source>
        <dbReference type="PROSITE" id="PS50046"/>
    </source>
</evidence>
<dbReference type="PROSITE" id="PS50046">
    <property type="entry name" value="PHYTOCHROME_2"/>
    <property type="match status" value="1"/>
</dbReference>
<dbReference type="GO" id="GO:0007234">
    <property type="term" value="P:osmosensory signaling via phosphorelay pathway"/>
    <property type="evidence" value="ECO:0007669"/>
    <property type="project" value="TreeGrafter"/>
</dbReference>
<dbReference type="Gene3D" id="3.30.565.10">
    <property type="entry name" value="Histidine kinase-like ATPase, C-terminal domain"/>
    <property type="match status" value="1"/>
</dbReference>
<evidence type="ECO:0000256" key="9">
    <source>
        <dbReference type="ARBA" id="ARBA00022991"/>
    </source>
</evidence>
<dbReference type="InterPro" id="IPR016132">
    <property type="entry name" value="Phyto_chromo_attachment"/>
</dbReference>
<dbReference type="SUPFAM" id="SSF55874">
    <property type="entry name" value="ATPase domain of HSP90 chaperone/DNA topoisomerase II/histidine kinase"/>
    <property type="match status" value="1"/>
</dbReference>
<dbReference type="InterPro" id="IPR035965">
    <property type="entry name" value="PAS-like_dom_sf"/>
</dbReference>
<keyword evidence="7" id="KW-0808">Transferase</keyword>
<protein>
    <recommendedName>
        <fullName evidence="3">histidine kinase</fullName>
        <ecNumber evidence="3">2.7.13.3</ecNumber>
    </recommendedName>
</protein>
<comment type="similarity">
    <text evidence="2">In the N-terminal section; belongs to the phytochrome family.</text>
</comment>
<dbReference type="SMART" id="SM00387">
    <property type="entry name" value="HATPase_c"/>
    <property type="match status" value="1"/>
</dbReference>
<dbReference type="SMART" id="SM00388">
    <property type="entry name" value="HisKA"/>
    <property type="match status" value="1"/>
</dbReference>
<evidence type="ECO:0000313" key="13">
    <source>
        <dbReference type="EMBL" id="RXG30545.1"/>
    </source>
</evidence>
<keyword evidence="10" id="KW-0675">Receptor</keyword>
<evidence type="ECO:0000313" key="16">
    <source>
        <dbReference type="Proteomes" id="UP000290037"/>
    </source>
</evidence>
<dbReference type="STRING" id="573501.SAMN04487999_2002"/>
<reference evidence="14" key="2">
    <citation type="submission" date="2016-11" db="EMBL/GenBank/DDBJ databases">
        <authorList>
            <person name="Jaros S."/>
            <person name="Januszkiewicz K."/>
            <person name="Wedrychowicz H."/>
        </authorList>
    </citation>
    <scope>NUCLEOTIDE SEQUENCE [LARGE SCALE GENOMIC DNA]</scope>
    <source>
        <strain evidence="14">DSM 19859</strain>
    </source>
</reference>
<dbReference type="PANTHER" id="PTHR42878:SF15">
    <property type="entry name" value="BACTERIOPHYTOCHROME"/>
    <property type="match status" value="1"/>
</dbReference>
<dbReference type="InterPro" id="IPR001294">
    <property type="entry name" value="Phytochrome"/>
</dbReference>
<dbReference type="SUPFAM" id="SSF47384">
    <property type="entry name" value="Homodimeric domain of signal transducing histidine kinase"/>
    <property type="match status" value="1"/>
</dbReference>
<dbReference type="Proteomes" id="UP000184240">
    <property type="component" value="Unassembled WGS sequence"/>
</dbReference>
<dbReference type="Pfam" id="PF02518">
    <property type="entry name" value="HATPase_c"/>
    <property type="match status" value="1"/>
</dbReference>
<dbReference type="GO" id="GO:0030295">
    <property type="term" value="F:protein kinase activator activity"/>
    <property type="evidence" value="ECO:0007669"/>
    <property type="project" value="TreeGrafter"/>
</dbReference>
<keyword evidence="4" id="KW-0600">Photoreceptor protein</keyword>
<dbReference type="InterPro" id="IPR036890">
    <property type="entry name" value="HATPase_C_sf"/>
</dbReference>
<dbReference type="Pfam" id="PF00512">
    <property type="entry name" value="HisKA"/>
    <property type="match status" value="1"/>
</dbReference>
<evidence type="ECO:0000256" key="8">
    <source>
        <dbReference type="ARBA" id="ARBA00022777"/>
    </source>
</evidence>
<dbReference type="Pfam" id="PF08446">
    <property type="entry name" value="PAS_2"/>
    <property type="match status" value="1"/>
</dbReference>
<dbReference type="Pfam" id="PF00360">
    <property type="entry name" value="PHY"/>
    <property type="match status" value="1"/>
</dbReference>
<dbReference type="EMBL" id="FQXT01000003">
    <property type="protein sequence ID" value="SHI08082.1"/>
    <property type="molecule type" value="Genomic_DNA"/>
</dbReference>
<evidence type="ECO:0000256" key="10">
    <source>
        <dbReference type="ARBA" id="ARBA00023170"/>
    </source>
</evidence>
<reference evidence="13 16" key="3">
    <citation type="submission" date="2018-07" db="EMBL/GenBank/DDBJ databases">
        <title>Leeuwenhoekiella genomics.</title>
        <authorList>
            <person name="Tahon G."/>
            <person name="Willems A."/>
        </authorList>
    </citation>
    <scope>NUCLEOTIDE SEQUENCE [LARGE SCALE GENOMIC DNA]</scope>
    <source>
        <strain evidence="13 16">LMG 24856</strain>
    </source>
</reference>
<dbReference type="InterPro" id="IPR043150">
    <property type="entry name" value="Phytochrome_PHY_sf"/>
</dbReference>